<dbReference type="InterPro" id="IPR023707">
    <property type="entry name" value="OM_assembly_BamA"/>
</dbReference>
<comment type="subcellular location">
    <subcellularLocation>
        <location evidence="8">Cell outer membrane</location>
    </subcellularLocation>
    <subcellularLocation>
        <location evidence="1">Membrane</location>
    </subcellularLocation>
</comment>
<feature type="domain" description="POTRA" evidence="10">
    <location>
        <begin position="275"/>
        <end position="353"/>
    </location>
</feature>
<dbReference type="InterPro" id="IPR010827">
    <property type="entry name" value="BamA/TamA_POTRA"/>
</dbReference>
<comment type="caution">
    <text evidence="11">The sequence shown here is derived from an EMBL/GenBank/DDBJ whole genome shotgun (WGS) entry which is preliminary data.</text>
</comment>
<gene>
    <name evidence="8 11" type="primary">bamA</name>
    <name evidence="11" type="ORF">DD666_12880</name>
</gene>
<proteinExistence type="inferred from homology"/>
<evidence type="ECO:0000313" key="12">
    <source>
        <dbReference type="Proteomes" id="UP000264036"/>
    </source>
</evidence>
<dbReference type="InterPro" id="IPR034746">
    <property type="entry name" value="POTRA"/>
</dbReference>
<comment type="subunit">
    <text evidence="8">Part of the Bam complex.</text>
</comment>
<evidence type="ECO:0000256" key="4">
    <source>
        <dbReference type="ARBA" id="ARBA00022729"/>
    </source>
</evidence>
<evidence type="ECO:0000256" key="2">
    <source>
        <dbReference type="ARBA" id="ARBA00022452"/>
    </source>
</evidence>
<dbReference type="HAMAP" id="MF_01430">
    <property type="entry name" value="OM_assembly_BamA"/>
    <property type="match status" value="1"/>
</dbReference>
<dbReference type="Gene3D" id="2.40.160.50">
    <property type="entry name" value="membrane protein fhac: a member of the omp85/tpsb transporter family"/>
    <property type="match status" value="1"/>
</dbReference>
<dbReference type="PIRSF" id="PIRSF006076">
    <property type="entry name" value="OM_assembly_OMP85"/>
    <property type="match status" value="1"/>
</dbReference>
<feature type="chain" id="PRO_5017089399" description="Outer membrane protein assembly factor BamA" evidence="8">
    <location>
        <begin position="32"/>
        <end position="789"/>
    </location>
</feature>
<keyword evidence="5 8" id="KW-0677">Repeat</keyword>
<dbReference type="GO" id="GO:0043165">
    <property type="term" value="P:Gram-negative-bacterium-type cell outer membrane assembly"/>
    <property type="evidence" value="ECO:0007669"/>
    <property type="project" value="UniProtKB-UniRule"/>
</dbReference>
<feature type="domain" description="POTRA" evidence="10">
    <location>
        <begin position="33"/>
        <end position="100"/>
    </location>
</feature>
<evidence type="ECO:0000256" key="3">
    <source>
        <dbReference type="ARBA" id="ARBA00022692"/>
    </source>
</evidence>
<dbReference type="InterPro" id="IPR000184">
    <property type="entry name" value="Bac_surfAg_D15"/>
</dbReference>
<evidence type="ECO:0000256" key="1">
    <source>
        <dbReference type="ARBA" id="ARBA00004370"/>
    </source>
</evidence>
<keyword evidence="2 8" id="KW-1134">Transmembrane beta strand</keyword>
<comment type="similarity">
    <text evidence="8">Belongs to the BamA family.</text>
</comment>
<keyword evidence="3 8" id="KW-0812">Transmembrane</keyword>
<dbReference type="PROSITE" id="PS51779">
    <property type="entry name" value="POTRA"/>
    <property type="match status" value="4"/>
</dbReference>
<dbReference type="Gene3D" id="3.10.20.310">
    <property type="entry name" value="membrane protein fhac"/>
    <property type="match status" value="5"/>
</dbReference>
<keyword evidence="4 8" id="KW-0732">Signal</keyword>
<feature type="signal peptide" evidence="8">
    <location>
        <begin position="1"/>
        <end position="31"/>
    </location>
</feature>
<feature type="domain" description="POTRA" evidence="10">
    <location>
        <begin position="184"/>
        <end position="272"/>
    </location>
</feature>
<keyword evidence="6 8" id="KW-0472">Membrane</keyword>
<accession>A0A356LHI6</accession>
<dbReference type="GO" id="GO:0009279">
    <property type="term" value="C:cell outer membrane"/>
    <property type="evidence" value="ECO:0007669"/>
    <property type="project" value="UniProtKB-SubCell"/>
</dbReference>
<evidence type="ECO:0000256" key="9">
    <source>
        <dbReference type="NCBIfam" id="TIGR03303"/>
    </source>
</evidence>
<sequence precursor="true">MSLRQLSSMKKKAIPVLIAMLILPQASFAFAPFVVQDIQVKGLRSTDPATLFNYVPARVGKQFTEEQATDSVKRLFATGLFNDVNISTRNRIVYVNVVERPVISSVTFDGMKAFDSKTITETLSGVGFGAGRAYDEALLERAKNEIRSQYVSKGHYGTEVNSAITPLPNNRVGISFTVQESSISRIRDIHFVGNEAFSEGTLRDQMDMTTPGYMTWYTGSDKYSREKLDKDSESIRKYYLDRGYLDFSMDSPQVNITPDREDISINLTVNEGKPYKLRKVQLAGNLMGLNNELQALIEPKPGETYSEERAQKTTDAIKSYLGGLGYAFANVNANPVPDKETQEADLTFFVDPGRRAYVNRINIGGNVRTRDEVIRREMRQQESGWYDENRLSQSKDRVNRLGYFNSVDVTQMPVAGADDLVDVNVDVKEKPTGLINLGVGYGTTDKLSFTAGISQENVFGSGTDLGLQVNTSKRYRNVSLTHTDPYWTTSGISRTTSLYYRTETPLNYNVEQDEDSYRTRTIGLGMNFGVPISENDRIIMGATFENSKITLPGENSGYLIPKAYRDFVDDYGESTNVLMLNLGWRKDTRDNALAPTRGYLSSIQGTLGVGDLKYYMLSAQQQYYLPLGKDYTLAFNLSADYGRSLSNDKPFPVIKNIYAGGIGSVRGYEGASLGARDPVSGDYLGGSTRVVGNVQLYLPFPGTHNDRTLRWFVFADAGKVGTTGKASCTTGNVDEGGLVEDPCGWRYSAGVGLSWQSPLGPLEISYAHPISPKPGDNKQKFQFQIGTSF</sequence>
<evidence type="ECO:0000313" key="11">
    <source>
        <dbReference type="EMBL" id="HBP30299.1"/>
    </source>
</evidence>
<evidence type="ECO:0000256" key="5">
    <source>
        <dbReference type="ARBA" id="ARBA00022737"/>
    </source>
</evidence>
<dbReference type="Pfam" id="PF07244">
    <property type="entry name" value="POTRA"/>
    <property type="match status" value="5"/>
</dbReference>
<feature type="domain" description="POTRA" evidence="10">
    <location>
        <begin position="356"/>
        <end position="430"/>
    </location>
</feature>
<evidence type="ECO:0000259" key="10">
    <source>
        <dbReference type="PROSITE" id="PS51779"/>
    </source>
</evidence>
<evidence type="ECO:0000256" key="6">
    <source>
        <dbReference type="ARBA" id="ARBA00023136"/>
    </source>
</evidence>
<dbReference type="InterPro" id="IPR039910">
    <property type="entry name" value="D15-like"/>
</dbReference>
<comment type="function">
    <text evidence="8">Part of the outer membrane protein assembly complex, which is involved in assembly and insertion of beta-barrel proteins into the outer membrane.</text>
</comment>
<dbReference type="Pfam" id="PF01103">
    <property type="entry name" value="Omp85"/>
    <property type="match status" value="1"/>
</dbReference>
<protein>
    <recommendedName>
        <fullName evidence="8 9">Outer membrane protein assembly factor BamA</fullName>
    </recommendedName>
</protein>
<evidence type="ECO:0000256" key="8">
    <source>
        <dbReference type="HAMAP-Rule" id="MF_01430"/>
    </source>
</evidence>
<dbReference type="PANTHER" id="PTHR12815">
    <property type="entry name" value="SORTING AND ASSEMBLY MACHINERY SAMM50 PROTEIN FAMILY MEMBER"/>
    <property type="match status" value="1"/>
</dbReference>
<dbReference type="PANTHER" id="PTHR12815:SF23">
    <property type="entry name" value="OUTER MEMBRANE PROTEIN ASSEMBLY FACTOR BAMA"/>
    <property type="match status" value="1"/>
</dbReference>
<dbReference type="GO" id="GO:0051205">
    <property type="term" value="P:protein insertion into membrane"/>
    <property type="evidence" value="ECO:0007669"/>
    <property type="project" value="UniProtKB-UniRule"/>
</dbReference>
<dbReference type="NCBIfam" id="TIGR03303">
    <property type="entry name" value="OM_YaeT"/>
    <property type="match status" value="1"/>
</dbReference>
<dbReference type="Proteomes" id="UP000264036">
    <property type="component" value="Unassembled WGS sequence"/>
</dbReference>
<evidence type="ECO:0000256" key="7">
    <source>
        <dbReference type="ARBA" id="ARBA00023237"/>
    </source>
</evidence>
<organism evidence="11 12">
    <name type="scientific">Advenella kashmirensis</name>
    <dbReference type="NCBI Taxonomy" id="310575"/>
    <lineage>
        <taxon>Bacteria</taxon>
        <taxon>Pseudomonadati</taxon>
        <taxon>Pseudomonadota</taxon>
        <taxon>Betaproteobacteria</taxon>
        <taxon>Burkholderiales</taxon>
        <taxon>Alcaligenaceae</taxon>
    </lineage>
</organism>
<reference evidence="11 12" key="1">
    <citation type="journal article" date="2018" name="Nat. Biotechnol.">
        <title>A standardized bacterial taxonomy based on genome phylogeny substantially revises the tree of life.</title>
        <authorList>
            <person name="Parks D.H."/>
            <person name="Chuvochina M."/>
            <person name="Waite D.W."/>
            <person name="Rinke C."/>
            <person name="Skarshewski A."/>
            <person name="Chaumeil P.A."/>
            <person name="Hugenholtz P."/>
        </authorList>
    </citation>
    <scope>NUCLEOTIDE SEQUENCE [LARGE SCALE GENOMIC DNA]</scope>
    <source>
        <strain evidence="11">UBA10707</strain>
    </source>
</reference>
<name>A0A356LHI6_9BURK</name>
<dbReference type="AlphaFoldDB" id="A0A356LHI6"/>
<dbReference type="EMBL" id="DOEK01000029">
    <property type="protein sequence ID" value="HBP30299.1"/>
    <property type="molecule type" value="Genomic_DNA"/>
</dbReference>
<keyword evidence="7 8" id="KW-0998">Cell outer membrane</keyword>